<evidence type="ECO:0000256" key="1">
    <source>
        <dbReference type="ARBA" id="ARBA00022729"/>
    </source>
</evidence>
<name>A0A1M7FXV3_9BACL</name>
<dbReference type="InterPro" id="IPR007921">
    <property type="entry name" value="CHAP_dom"/>
</dbReference>
<dbReference type="CDD" id="cd00118">
    <property type="entry name" value="LysM"/>
    <property type="match status" value="4"/>
</dbReference>
<evidence type="ECO:0000256" key="4">
    <source>
        <dbReference type="SAM" id="MobiDB-lite"/>
    </source>
</evidence>
<evidence type="ECO:0000256" key="3">
    <source>
        <dbReference type="ARBA" id="ARBA00023316"/>
    </source>
</evidence>
<sequence length="677" mass="72535">MKKVITALTATAAISTYGLTQDASADTSSVHPIVSGDTLWSIAKSNGLTVDQLKDFNNLSSDLIRAGSQLNLSNTSSTTAAPSTYTVKAGDTLWGIGNRHNVSVADLKKWNNLSSDLILVNQTLTLKDGAEKAEPKKTVKVETEETEAVVEEVQESADTYTVKPGDTLYRIATEHGMTYRTLMAINGLTDYVIYPGDVLKLKGGAQTEVVAEDEAPADEAAPVEEIDVVEEETATEEPAAVEAPVEETVVEEVEAEAPVQEEVDTVVEGGAPAETPAEEAVTEEVEEPAAVEAPVEETVVEAEEPAVEEAEEAPAVEEEVEAETPVIEEAPTEETVVEEDEEPAVEEAPAVEEEVEVEAPVAEEVPVQEEEAAVEEEPAVEEVEAEEPAVEEEPAQEEEVEAEEPAAEEAPEEVVEEEAPSVEEESAQEEVEETPAVEEEPAAEPAPSNITGDSYTVQSGDTLASIAKRAGMNYNDIMAYNEMDSVLIYPGLTLDLVDNRPAEPVQEEVSAPVEEEAVEETPEVVQPEPAPEPEVEEVVESEPVVEEVQEPEVQAPANPSASYGTNWYPHGECTWYAFERRKQLGKPASGSWGNAYNWANAARSQGLAVNNTPSVGAIIQSNAWSNGAYSFGHVGVVEQVNPDGSIMISEMNWSNGLGGKSFRTLSASQAANHNFIH</sequence>
<accession>A0A1M7FXV3</accession>
<gene>
    <name evidence="7" type="ORF">SAMN02745189_01516</name>
</gene>
<feature type="region of interest" description="Disordered" evidence="4">
    <location>
        <begin position="304"/>
        <end position="457"/>
    </location>
</feature>
<organism evidence="7 8">
    <name type="scientific">Lacicoccus alkaliphilus DSM 16010</name>
    <dbReference type="NCBI Taxonomy" id="1123231"/>
    <lineage>
        <taxon>Bacteria</taxon>
        <taxon>Bacillati</taxon>
        <taxon>Bacillota</taxon>
        <taxon>Bacilli</taxon>
        <taxon>Bacillales</taxon>
        <taxon>Salinicoccaceae</taxon>
        <taxon>Lacicoccus</taxon>
    </lineage>
</organism>
<feature type="compositionally biased region" description="Polar residues" evidence="4">
    <location>
        <begin position="448"/>
        <end position="457"/>
    </location>
</feature>
<evidence type="ECO:0000256" key="2">
    <source>
        <dbReference type="ARBA" id="ARBA00022801"/>
    </source>
</evidence>
<feature type="domain" description="LysM" evidence="6">
    <location>
        <begin position="158"/>
        <end position="201"/>
    </location>
</feature>
<dbReference type="PROSITE" id="PS51782">
    <property type="entry name" value="LYSM"/>
    <property type="match status" value="4"/>
</dbReference>
<feature type="domain" description="LysM" evidence="6">
    <location>
        <begin position="83"/>
        <end position="126"/>
    </location>
</feature>
<dbReference type="PANTHER" id="PTHR33734">
    <property type="entry name" value="LYSM DOMAIN-CONTAINING GPI-ANCHORED PROTEIN 2"/>
    <property type="match status" value="1"/>
</dbReference>
<dbReference type="InterPro" id="IPR018392">
    <property type="entry name" value="LysM"/>
</dbReference>
<dbReference type="SUPFAM" id="SSF54001">
    <property type="entry name" value="Cysteine proteinases"/>
    <property type="match status" value="1"/>
</dbReference>
<dbReference type="OrthoDB" id="9813368at2"/>
<dbReference type="InterPro" id="IPR036779">
    <property type="entry name" value="LysM_dom_sf"/>
</dbReference>
<dbReference type="Gene3D" id="3.90.1720.10">
    <property type="entry name" value="endopeptidase domain like (from Nostoc punctiforme)"/>
    <property type="match status" value="1"/>
</dbReference>
<protein>
    <submittedName>
        <fullName evidence="7">LysM domain-containing protein</fullName>
    </submittedName>
</protein>
<keyword evidence="1" id="KW-0732">Signal</keyword>
<feature type="compositionally biased region" description="Acidic residues" evidence="4">
    <location>
        <begin position="276"/>
        <end position="289"/>
    </location>
</feature>
<keyword evidence="3" id="KW-0961">Cell wall biogenesis/degradation</keyword>
<dbReference type="PANTHER" id="PTHR33734:SF22">
    <property type="entry name" value="MEMBRANE-BOUND LYTIC MUREIN TRANSGLYCOSYLASE D"/>
    <property type="match status" value="1"/>
</dbReference>
<dbReference type="RefSeq" id="WP_072709945.1">
    <property type="nucleotide sequence ID" value="NZ_FRCF01000005.1"/>
</dbReference>
<feature type="compositionally biased region" description="Acidic residues" evidence="4">
    <location>
        <begin position="330"/>
        <end position="357"/>
    </location>
</feature>
<keyword evidence="2" id="KW-0378">Hydrolase</keyword>
<evidence type="ECO:0000313" key="7">
    <source>
        <dbReference type="EMBL" id="SHM08745.1"/>
    </source>
</evidence>
<dbReference type="EMBL" id="FRCF01000005">
    <property type="protein sequence ID" value="SHM08745.1"/>
    <property type="molecule type" value="Genomic_DNA"/>
</dbReference>
<dbReference type="AlphaFoldDB" id="A0A1M7FXV3"/>
<feature type="compositionally biased region" description="Acidic residues" evidence="4">
    <location>
        <begin position="366"/>
        <end position="442"/>
    </location>
</feature>
<dbReference type="InterPro" id="IPR038765">
    <property type="entry name" value="Papain-like_cys_pep_sf"/>
</dbReference>
<reference evidence="7 8" key="1">
    <citation type="submission" date="2016-11" db="EMBL/GenBank/DDBJ databases">
        <authorList>
            <person name="Jaros S."/>
            <person name="Januszkiewicz K."/>
            <person name="Wedrychowicz H."/>
        </authorList>
    </citation>
    <scope>NUCLEOTIDE SEQUENCE [LARGE SCALE GENOMIC DNA]</scope>
    <source>
        <strain evidence="7 8">DSM 16010</strain>
    </source>
</reference>
<proteinExistence type="predicted"/>
<dbReference type="GO" id="GO:0016787">
    <property type="term" value="F:hydrolase activity"/>
    <property type="evidence" value="ECO:0007669"/>
    <property type="project" value="UniProtKB-KW"/>
</dbReference>
<feature type="region of interest" description="Disordered" evidence="4">
    <location>
        <begin position="267"/>
        <end position="289"/>
    </location>
</feature>
<feature type="domain" description="LysM" evidence="6">
    <location>
        <begin position="453"/>
        <end position="496"/>
    </location>
</feature>
<dbReference type="SUPFAM" id="SSF54106">
    <property type="entry name" value="LysM domain"/>
    <property type="match status" value="4"/>
</dbReference>
<feature type="compositionally biased region" description="Acidic residues" evidence="4">
    <location>
        <begin position="513"/>
        <end position="522"/>
    </location>
</feature>
<feature type="region of interest" description="Disordered" evidence="4">
    <location>
        <begin position="508"/>
        <end position="535"/>
    </location>
</feature>
<dbReference type="GO" id="GO:0008932">
    <property type="term" value="F:lytic endotransglycosylase activity"/>
    <property type="evidence" value="ECO:0007669"/>
    <property type="project" value="TreeGrafter"/>
</dbReference>
<dbReference type="Pfam" id="PF01476">
    <property type="entry name" value="LysM"/>
    <property type="match status" value="4"/>
</dbReference>
<evidence type="ECO:0000259" key="6">
    <source>
        <dbReference type="PROSITE" id="PS51782"/>
    </source>
</evidence>
<evidence type="ECO:0000259" key="5">
    <source>
        <dbReference type="PROSITE" id="PS50911"/>
    </source>
</evidence>
<dbReference type="SMART" id="SM00257">
    <property type="entry name" value="LysM"/>
    <property type="match status" value="4"/>
</dbReference>
<dbReference type="Pfam" id="PF05257">
    <property type="entry name" value="CHAP"/>
    <property type="match status" value="1"/>
</dbReference>
<dbReference type="STRING" id="1123231.SAMN02745189_01516"/>
<dbReference type="GO" id="GO:0071555">
    <property type="term" value="P:cell wall organization"/>
    <property type="evidence" value="ECO:0007669"/>
    <property type="project" value="UniProtKB-KW"/>
</dbReference>
<feature type="compositionally biased region" description="Acidic residues" evidence="4">
    <location>
        <begin position="304"/>
        <end position="322"/>
    </location>
</feature>
<keyword evidence="8" id="KW-1185">Reference proteome</keyword>
<dbReference type="Gene3D" id="3.10.350.10">
    <property type="entry name" value="LysM domain"/>
    <property type="match status" value="4"/>
</dbReference>
<dbReference type="PROSITE" id="PS50911">
    <property type="entry name" value="CHAP"/>
    <property type="match status" value="1"/>
</dbReference>
<feature type="domain" description="LysM" evidence="6">
    <location>
        <begin position="29"/>
        <end position="72"/>
    </location>
</feature>
<dbReference type="Proteomes" id="UP000184206">
    <property type="component" value="Unassembled WGS sequence"/>
</dbReference>
<feature type="domain" description="Peptidase C51" evidence="5">
    <location>
        <begin position="548"/>
        <end position="677"/>
    </location>
</feature>
<evidence type="ECO:0000313" key="8">
    <source>
        <dbReference type="Proteomes" id="UP000184206"/>
    </source>
</evidence>